<accession>A0A6P1E687</accession>
<reference evidence="4 5" key="2">
    <citation type="submission" date="2020-02" db="EMBL/GenBank/DDBJ databases">
        <title>Genome sequences of Thiorhodococcus mannitoliphagus and Thiorhodococcus minor, purple sulfur photosynthetic bacteria in the gammaproteobacterial family, Chromatiaceae.</title>
        <authorList>
            <person name="Aviles F.A."/>
            <person name="Meyer T.E."/>
            <person name="Kyndt J.A."/>
        </authorList>
    </citation>
    <scope>NUCLEOTIDE SEQUENCE [LARGE SCALE GENOMIC DNA]</scope>
    <source>
        <strain evidence="4 5">DSM 18266</strain>
    </source>
</reference>
<dbReference type="Gene3D" id="3.30.1330.200">
    <property type="match status" value="1"/>
</dbReference>
<dbReference type="PANTHER" id="PTHR35147:SF3">
    <property type="entry name" value="CHEMORECEPTOR GLUTAMINE DEAMIDASE CHED 1-RELATED"/>
    <property type="match status" value="1"/>
</dbReference>
<protein>
    <recommendedName>
        <fullName evidence="3">Probable chemoreceptor glutamine deamidase CheD</fullName>
        <ecNumber evidence="3">3.5.1.44</ecNumber>
    </recommendedName>
</protein>
<keyword evidence="5" id="KW-1185">Reference proteome</keyword>
<keyword evidence="2 3" id="KW-0378">Hydrolase</keyword>
<comment type="function">
    <text evidence="3">Probably deamidates glutamine residues to glutamate on methyl-accepting chemotaxis receptors (MCPs), playing an important role in chemotaxis.</text>
</comment>
<evidence type="ECO:0000256" key="3">
    <source>
        <dbReference type="HAMAP-Rule" id="MF_01440"/>
    </source>
</evidence>
<evidence type="ECO:0000313" key="5">
    <source>
        <dbReference type="Proteomes" id="UP000471640"/>
    </source>
</evidence>
<dbReference type="EC" id="3.5.1.44" evidence="3"/>
<evidence type="ECO:0000256" key="1">
    <source>
        <dbReference type="ARBA" id="ARBA00022500"/>
    </source>
</evidence>
<dbReference type="AlphaFoldDB" id="A0A6P1E687"/>
<evidence type="ECO:0000256" key="2">
    <source>
        <dbReference type="ARBA" id="ARBA00022801"/>
    </source>
</evidence>
<dbReference type="CDD" id="cd16352">
    <property type="entry name" value="CheD"/>
    <property type="match status" value="1"/>
</dbReference>
<name>A0A6P1E687_9GAMM</name>
<comment type="caution">
    <text evidence="4">The sequence shown here is derived from an EMBL/GenBank/DDBJ whole genome shotgun (WGS) entry which is preliminary data.</text>
</comment>
<keyword evidence="1 3" id="KW-0145">Chemotaxis</keyword>
<comment type="catalytic activity">
    <reaction evidence="3">
        <text>L-glutaminyl-[protein] + H2O = L-glutamyl-[protein] + NH4(+)</text>
        <dbReference type="Rhea" id="RHEA:16441"/>
        <dbReference type="Rhea" id="RHEA-COMP:10207"/>
        <dbReference type="Rhea" id="RHEA-COMP:10208"/>
        <dbReference type="ChEBI" id="CHEBI:15377"/>
        <dbReference type="ChEBI" id="CHEBI:28938"/>
        <dbReference type="ChEBI" id="CHEBI:29973"/>
        <dbReference type="ChEBI" id="CHEBI:30011"/>
        <dbReference type="EC" id="3.5.1.44"/>
    </reaction>
</comment>
<dbReference type="GO" id="GO:0050568">
    <property type="term" value="F:protein-glutamine glutaminase activity"/>
    <property type="evidence" value="ECO:0007669"/>
    <property type="project" value="UniProtKB-UniRule"/>
</dbReference>
<dbReference type="PANTHER" id="PTHR35147">
    <property type="entry name" value="CHEMORECEPTOR GLUTAMINE DEAMIDASE CHED-RELATED"/>
    <property type="match status" value="1"/>
</dbReference>
<dbReference type="SUPFAM" id="SSF64438">
    <property type="entry name" value="CNF1/YfiH-like putative cysteine hydrolases"/>
    <property type="match status" value="1"/>
</dbReference>
<dbReference type="HAMAP" id="MF_01440">
    <property type="entry name" value="CheD"/>
    <property type="match status" value="1"/>
</dbReference>
<proteinExistence type="inferred from homology"/>
<comment type="similarity">
    <text evidence="3">Belongs to the CheD family.</text>
</comment>
<reference evidence="5" key="1">
    <citation type="journal article" date="2020" name="Microbiol. Resour. Announc.">
        <title>Draft Genome Sequences of Thiorhodococcus mannitoliphagus and Thiorhodococcus minor, Purple Sulfur Photosynthetic Bacteria in the Gammaproteobacterial Family Chromatiaceae.</title>
        <authorList>
            <person name="Aviles F.A."/>
            <person name="Meyer T.E."/>
            <person name="Kyndt J.A."/>
        </authorList>
    </citation>
    <scope>NUCLEOTIDE SEQUENCE [LARGE SCALE GENOMIC DNA]</scope>
    <source>
        <strain evidence="5">DSM 18266</strain>
    </source>
</reference>
<dbReference type="EMBL" id="JAAIJR010000229">
    <property type="protein sequence ID" value="NEX23534.1"/>
    <property type="molecule type" value="Genomic_DNA"/>
</dbReference>
<dbReference type="InterPro" id="IPR011324">
    <property type="entry name" value="Cytotoxic_necrot_fac-like_cat"/>
</dbReference>
<evidence type="ECO:0000313" key="4">
    <source>
        <dbReference type="EMBL" id="NEX23534.1"/>
    </source>
</evidence>
<organism evidence="4 5">
    <name type="scientific">Thiorhodococcus mannitoliphagus</name>
    <dbReference type="NCBI Taxonomy" id="329406"/>
    <lineage>
        <taxon>Bacteria</taxon>
        <taxon>Pseudomonadati</taxon>
        <taxon>Pseudomonadota</taxon>
        <taxon>Gammaproteobacteria</taxon>
        <taxon>Chromatiales</taxon>
        <taxon>Chromatiaceae</taxon>
        <taxon>Thiorhodococcus</taxon>
    </lineage>
</organism>
<sequence length="196" mass="21778">MAEVTRVRKRFLRPGEHFVTREPMMLSTLLGSCVAVCLFDPIARVIGMNHFLLPVRNPASGHLALDSDAGRYGLWAMEILINEALQLGAQRKRLRAKAFGGANVLQLASLGLPERDGIGTANVQFVRGFLEQDGVPLVAQDLGGVNGRQVHFYGGDYSVFVRRIPRSNTTGIIEEERDYLRRTIAVEQRGRPADFF</sequence>
<dbReference type="GO" id="GO:0006935">
    <property type="term" value="P:chemotaxis"/>
    <property type="evidence" value="ECO:0007669"/>
    <property type="project" value="UniProtKB-UniRule"/>
</dbReference>
<dbReference type="PROSITE" id="PS51257">
    <property type="entry name" value="PROKAR_LIPOPROTEIN"/>
    <property type="match status" value="1"/>
</dbReference>
<dbReference type="InterPro" id="IPR005659">
    <property type="entry name" value="Chemorcpt_Glu_NH3ase_CheD"/>
</dbReference>
<gene>
    <name evidence="3" type="primary">cheD</name>
    <name evidence="4" type="ORF">G3480_25185</name>
</gene>
<dbReference type="InterPro" id="IPR038592">
    <property type="entry name" value="CheD-like_sf"/>
</dbReference>
<dbReference type="Pfam" id="PF03975">
    <property type="entry name" value="CheD"/>
    <property type="match status" value="1"/>
</dbReference>
<dbReference type="Proteomes" id="UP000471640">
    <property type="component" value="Unassembled WGS sequence"/>
</dbReference>